<dbReference type="PANTHER" id="PTHR23514:SF6">
    <property type="entry name" value="MAJOR FACILITATOR SUPERFAMILY (MFS) PROFILE DOMAIN-CONTAINING PROTEIN"/>
    <property type="match status" value="1"/>
</dbReference>
<feature type="transmembrane region" description="Helical" evidence="5">
    <location>
        <begin position="227"/>
        <end position="251"/>
    </location>
</feature>
<proteinExistence type="predicted"/>
<keyword evidence="3 5" id="KW-1133">Transmembrane helix</keyword>
<feature type="transmembrane region" description="Helical" evidence="5">
    <location>
        <begin position="415"/>
        <end position="436"/>
    </location>
</feature>
<dbReference type="InterPro" id="IPR051788">
    <property type="entry name" value="MFS_Transporter"/>
</dbReference>
<organism evidence="7 8">
    <name type="scientific">Acrodontium crateriforme</name>
    <dbReference type="NCBI Taxonomy" id="150365"/>
    <lineage>
        <taxon>Eukaryota</taxon>
        <taxon>Fungi</taxon>
        <taxon>Dikarya</taxon>
        <taxon>Ascomycota</taxon>
        <taxon>Pezizomycotina</taxon>
        <taxon>Dothideomycetes</taxon>
        <taxon>Dothideomycetidae</taxon>
        <taxon>Mycosphaerellales</taxon>
        <taxon>Teratosphaeriaceae</taxon>
        <taxon>Acrodontium</taxon>
    </lineage>
</organism>
<protein>
    <recommendedName>
        <fullName evidence="6">Major facilitator superfamily (MFS) profile domain-containing protein</fullName>
    </recommendedName>
</protein>
<accession>A0AAQ3R7S1</accession>
<dbReference type="FunFam" id="1.20.1250.20:FF:000308">
    <property type="entry name" value="MFS efflux transporter"/>
    <property type="match status" value="1"/>
</dbReference>
<dbReference type="PANTHER" id="PTHR23514">
    <property type="entry name" value="BYPASS OF STOP CODON PROTEIN 6"/>
    <property type="match status" value="1"/>
</dbReference>
<dbReference type="GO" id="GO:0022857">
    <property type="term" value="F:transmembrane transporter activity"/>
    <property type="evidence" value="ECO:0007669"/>
    <property type="project" value="InterPro"/>
</dbReference>
<dbReference type="SUPFAM" id="SSF103473">
    <property type="entry name" value="MFS general substrate transporter"/>
    <property type="match status" value="1"/>
</dbReference>
<feature type="transmembrane region" description="Helical" evidence="5">
    <location>
        <begin position="360"/>
        <end position="378"/>
    </location>
</feature>
<evidence type="ECO:0000256" key="5">
    <source>
        <dbReference type="SAM" id="Phobius"/>
    </source>
</evidence>
<feature type="transmembrane region" description="Helical" evidence="5">
    <location>
        <begin position="390"/>
        <end position="409"/>
    </location>
</feature>
<feature type="domain" description="Major facilitator superfamily (MFS) profile" evidence="6">
    <location>
        <begin position="107"/>
        <end position="505"/>
    </location>
</feature>
<gene>
    <name evidence="7" type="ORF">R9X50_00753400</name>
</gene>
<dbReference type="InterPro" id="IPR011701">
    <property type="entry name" value="MFS"/>
</dbReference>
<feature type="transmembrane region" description="Helical" evidence="5">
    <location>
        <begin position="182"/>
        <end position="207"/>
    </location>
</feature>
<feature type="transmembrane region" description="Helical" evidence="5">
    <location>
        <begin position="260"/>
        <end position="280"/>
    </location>
</feature>
<evidence type="ECO:0000256" key="1">
    <source>
        <dbReference type="ARBA" id="ARBA00004141"/>
    </source>
</evidence>
<keyword evidence="2 5" id="KW-0812">Transmembrane</keyword>
<dbReference type="FunFam" id="1.20.1250.20:FF:000286">
    <property type="entry name" value="MFS efflux transporter"/>
    <property type="match status" value="1"/>
</dbReference>
<feature type="transmembrane region" description="Helical" evidence="5">
    <location>
        <begin position="477"/>
        <end position="497"/>
    </location>
</feature>
<feature type="transmembrane region" description="Helical" evidence="5">
    <location>
        <begin position="448"/>
        <end position="471"/>
    </location>
</feature>
<dbReference type="AlphaFoldDB" id="A0AAQ3R7S1"/>
<evidence type="ECO:0000313" key="7">
    <source>
        <dbReference type="EMBL" id="WPH04641.1"/>
    </source>
</evidence>
<keyword evidence="8" id="KW-1185">Reference proteome</keyword>
<evidence type="ECO:0000256" key="3">
    <source>
        <dbReference type="ARBA" id="ARBA00022989"/>
    </source>
</evidence>
<evidence type="ECO:0000256" key="4">
    <source>
        <dbReference type="ARBA" id="ARBA00023136"/>
    </source>
</evidence>
<dbReference type="GO" id="GO:0016020">
    <property type="term" value="C:membrane"/>
    <property type="evidence" value="ECO:0007669"/>
    <property type="project" value="UniProtKB-SubCell"/>
</dbReference>
<evidence type="ECO:0000259" key="6">
    <source>
        <dbReference type="PROSITE" id="PS50850"/>
    </source>
</evidence>
<reference evidence="7 8" key="1">
    <citation type="submission" date="2023-11" db="EMBL/GenBank/DDBJ databases">
        <title>An acidophilic fungus is an integral part of prey digestion in a carnivorous sundew plant.</title>
        <authorList>
            <person name="Tsai I.J."/>
        </authorList>
    </citation>
    <scope>NUCLEOTIDE SEQUENCE [LARGE SCALE GENOMIC DNA]</scope>
    <source>
        <strain evidence="7">169a</strain>
    </source>
</reference>
<sequence length="505" mass="53822">MASHAFALGMSIASPIPAAKTHAKTPSVEELDAMELPEYTYACNLPYLAAITPAGQHTPAEAYTPNDLHTAGIPNDLESSQPPTPARNAAISVIVPSWSYPQMNKWRVLACCLVYLGNGLNDSALGALIPYIESWYGIGYAIVSLVFVTNAIGFILAAVFADLLLGRLGRAKALITSEGFMIAGYIIIASPVPFWLVVVAYMILGFGNALNLAYNNVFCANLANSTVILGAAHGSYGIGGILGPIIATALVSHGIHWARFYLITIGLRLVCMCFVGWAFWSYENEEATQFSNSLREIASRQAANETGPHSKVKTLLKALHNRVTIVGALMIFAYQGGEVSESGWFISYLINYRKGDPAKVGYVTSGFWAGITVGRFVLTHFAQRVGEKVFVFGLGVGVIVFQVMAWQIPNAIGDSVTVALLGLLLGPIYPCAQTIFTRLLPGRIQTSAIGFISSAGSSGGAVVPFLTGALAQAVGTFVLHPVCIAFFTMMLVCWGALPGVVKRKA</sequence>
<keyword evidence="4 5" id="KW-0472">Membrane</keyword>
<dbReference type="Pfam" id="PF07690">
    <property type="entry name" value="MFS_1"/>
    <property type="match status" value="1"/>
</dbReference>
<dbReference type="InterPro" id="IPR036259">
    <property type="entry name" value="MFS_trans_sf"/>
</dbReference>
<name>A0AAQ3R7S1_9PEZI</name>
<comment type="subcellular location">
    <subcellularLocation>
        <location evidence="1">Membrane</location>
        <topology evidence="1">Multi-pass membrane protein</topology>
    </subcellularLocation>
</comment>
<dbReference type="Gene3D" id="1.20.1250.20">
    <property type="entry name" value="MFS general substrate transporter like domains"/>
    <property type="match status" value="2"/>
</dbReference>
<dbReference type="Proteomes" id="UP001303373">
    <property type="component" value="Chromosome 13"/>
</dbReference>
<evidence type="ECO:0000256" key="2">
    <source>
        <dbReference type="ARBA" id="ARBA00022692"/>
    </source>
</evidence>
<dbReference type="InterPro" id="IPR020846">
    <property type="entry name" value="MFS_dom"/>
</dbReference>
<dbReference type="PROSITE" id="PS50850">
    <property type="entry name" value="MFS"/>
    <property type="match status" value="1"/>
</dbReference>
<evidence type="ECO:0000313" key="8">
    <source>
        <dbReference type="Proteomes" id="UP001303373"/>
    </source>
</evidence>
<dbReference type="EMBL" id="CP138592">
    <property type="protein sequence ID" value="WPH04641.1"/>
    <property type="molecule type" value="Genomic_DNA"/>
</dbReference>
<feature type="transmembrane region" description="Helical" evidence="5">
    <location>
        <begin position="138"/>
        <end position="161"/>
    </location>
</feature>